<dbReference type="Proteomes" id="UP000018418">
    <property type="component" value="Unassembled WGS sequence"/>
</dbReference>
<proteinExistence type="predicted"/>
<organism evidence="2 3">
    <name type="scientific">Acinetobacter brisouii CIP 110357</name>
    <dbReference type="NCBI Taxonomy" id="1341683"/>
    <lineage>
        <taxon>Bacteria</taxon>
        <taxon>Pseudomonadati</taxon>
        <taxon>Pseudomonadota</taxon>
        <taxon>Gammaproteobacteria</taxon>
        <taxon>Moraxellales</taxon>
        <taxon>Moraxellaceae</taxon>
        <taxon>Acinetobacter</taxon>
    </lineage>
</organism>
<dbReference type="OrthoDB" id="8607029at2"/>
<evidence type="ECO:0000256" key="1">
    <source>
        <dbReference type="SAM" id="SignalP"/>
    </source>
</evidence>
<dbReference type="HOGENOM" id="CLU_136024_0_0_6"/>
<dbReference type="PATRIC" id="fig|1341683.3.peg.904"/>
<keyword evidence="3" id="KW-1185">Reference proteome</keyword>
<name>V2UVU5_9GAMM</name>
<reference evidence="2 3" key="1">
    <citation type="submission" date="2013-10" db="EMBL/GenBank/DDBJ databases">
        <title>The Genome Sequence of Acinetobacter brisouii CIP 110357.</title>
        <authorList>
            <consortium name="The Broad Institute Genomics Platform"/>
            <consortium name="The Broad Institute Genome Sequencing Center for Infectious Disease"/>
            <person name="Cerqueira G."/>
            <person name="Feldgarden M."/>
            <person name="Courvalin P."/>
            <person name="Grillot-Courvalin C."/>
            <person name="Clermont D."/>
            <person name="Rocha E."/>
            <person name="Yoon E.-J."/>
            <person name="Nemec A."/>
            <person name="Young S.K."/>
            <person name="Zeng Q."/>
            <person name="Gargeya S."/>
            <person name="Fitzgerald M."/>
            <person name="Abouelleil A."/>
            <person name="Alvarado L."/>
            <person name="Berlin A.M."/>
            <person name="Chapman S.B."/>
            <person name="Gainer-Dewar J."/>
            <person name="Goldberg J."/>
            <person name="Gnerre S."/>
            <person name="Griggs A."/>
            <person name="Gujja S."/>
            <person name="Hansen M."/>
            <person name="Howarth C."/>
            <person name="Imamovic A."/>
            <person name="Ireland A."/>
            <person name="Larimer J."/>
            <person name="McCowan C."/>
            <person name="Murphy C."/>
            <person name="Pearson M."/>
            <person name="Poon T.W."/>
            <person name="Priest M."/>
            <person name="Roberts A."/>
            <person name="Saif S."/>
            <person name="Shea T."/>
            <person name="Sykes S."/>
            <person name="Wortman J."/>
            <person name="Nusbaum C."/>
            <person name="Birren B."/>
        </authorList>
    </citation>
    <scope>NUCLEOTIDE SEQUENCE [LARGE SCALE GENOMIC DNA]</scope>
    <source>
        <strain evidence="2 3">CIP 110357</strain>
    </source>
</reference>
<keyword evidence="1" id="KW-0732">Signal</keyword>
<dbReference type="EMBL" id="AYEU01000003">
    <property type="protein sequence ID" value="ESK52751.1"/>
    <property type="molecule type" value="Genomic_DNA"/>
</dbReference>
<gene>
    <name evidence="2" type="ORF">P255_00912</name>
</gene>
<dbReference type="PROSITE" id="PS51257">
    <property type="entry name" value="PROKAR_LIPOPROTEIN"/>
    <property type="match status" value="1"/>
</dbReference>
<accession>V2UVU5</accession>
<evidence type="ECO:0000313" key="3">
    <source>
        <dbReference type="Proteomes" id="UP000018418"/>
    </source>
</evidence>
<dbReference type="AlphaFoldDB" id="V2UVU5"/>
<comment type="caution">
    <text evidence="2">The sequence shown here is derived from an EMBL/GenBank/DDBJ whole genome shotgun (WGS) entry which is preliminary data.</text>
</comment>
<feature type="chain" id="PRO_5004709975" description="Lipoprotein" evidence="1">
    <location>
        <begin position="22"/>
        <end position="127"/>
    </location>
</feature>
<dbReference type="RefSeq" id="WP_004903930.1">
    <property type="nucleotide sequence ID" value="NZ_BBTI01000001.1"/>
</dbReference>
<evidence type="ECO:0008006" key="4">
    <source>
        <dbReference type="Google" id="ProtNLM"/>
    </source>
</evidence>
<feature type="signal peptide" evidence="1">
    <location>
        <begin position="1"/>
        <end position="21"/>
    </location>
</feature>
<sequence>MKKTFGALCAIAILSSGCATDGTLATGTNQATAQQLGMTAIKIAINAKCTTELDNQPAWKMMSRAMTTEQQQTVQTNICGCVSDKAPENITAVDLATAAIDPAARATIVNNAVTRTLNQCVAEALKP</sequence>
<evidence type="ECO:0000313" key="2">
    <source>
        <dbReference type="EMBL" id="ESK52751.1"/>
    </source>
</evidence>
<dbReference type="STRING" id="396323.VH98_07430"/>
<protein>
    <recommendedName>
        <fullName evidence="4">Lipoprotein</fullName>
    </recommendedName>
</protein>